<proteinExistence type="predicted"/>
<comment type="caution">
    <text evidence="1">The sequence shown here is derived from an EMBL/GenBank/DDBJ whole genome shotgun (WGS) entry which is preliminary data.</text>
</comment>
<keyword evidence="2" id="KW-1185">Reference proteome</keyword>
<reference evidence="2" key="1">
    <citation type="journal article" date="2023" name="Front. Plant Sci.">
        <title>Chromosomal-level genome assembly of Melastoma candidum provides insights into trichome evolution.</title>
        <authorList>
            <person name="Zhong Y."/>
            <person name="Wu W."/>
            <person name="Sun C."/>
            <person name="Zou P."/>
            <person name="Liu Y."/>
            <person name="Dai S."/>
            <person name="Zhou R."/>
        </authorList>
    </citation>
    <scope>NUCLEOTIDE SEQUENCE [LARGE SCALE GENOMIC DNA]</scope>
</reference>
<dbReference type="EMBL" id="CM042882">
    <property type="protein sequence ID" value="KAI4381406.1"/>
    <property type="molecule type" value="Genomic_DNA"/>
</dbReference>
<gene>
    <name evidence="1" type="ORF">MLD38_007477</name>
</gene>
<organism evidence="1 2">
    <name type="scientific">Melastoma candidum</name>
    <dbReference type="NCBI Taxonomy" id="119954"/>
    <lineage>
        <taxon>Eukaryota</taxon>
        <taxon>Viridiplantae</taxon>
        <taxon>Streptophyta</taxon>
        <taxon>Embryophyta</taxon>
        <taxon>Tracheophyta</taxon>
        <taxon>Spermatophyta</taxon>
        <taxon>Magnoliopsida</taxon>
        <taxon>eudicotyledons</taxon>
        <taxon>Gunneridae</taxon>
        <taxon>Pentapetalae</taxon>
        <taxon>rosids</taxon>
        <taxon>malvids</taxon>
        <taxon>Myrtales</taxon>
        <taxon>Melastomataceae</taxon>
        <taxon>Melastomatoideae</taxon>
        <taxon>Melastomateae</taxon>
        <taxon>Melastoma</taxon>
    </lineage>
</organism>
<evidence type="ECO:0000313" key="2">
    <source>
        <dbReference type="Proteomes" id="UP001057402"/>
    </source>
</evidence>
<accession>A0ACB9RQG6</accession>
<name>A0ACB9RQG6_9MYRT</name>
<dbReference type="Proteomes" id="UP001057402">
    <property type="component" value="Chromosome 3"/>
</dbReference>
<sequence length="345" mass="37407">MTPSPPAFTSFSTVIVHAVVVCIAFTCASGVNSLALLSASLHRGNYNQLMLPKVTGPESIAFDCYGQGPYVAVSDGRILKWQGGRVPALGWPEFAEQETVNGSVDPKKEPHCGRPLGLKFNNATCELYIADAYYGLLRLGPQGGIAQQLVVSAGGIPFTLTNAWTLTPFPAWFTSQSAASTIRDGQGGWQSTTPIQGTCVSSLYFPNGLALSRDKSFLVVAETGKLQLVKIWLRGPRRNTVQIFSELESYTDNVKSNNKGEFWVALNSGRGLDLDGKDRKKSVSESEIPWFTKDPVAVKFDGDGKVVAMEDGMNGKTLESVIEVEYEGLLWIGSVTMPFVIRLRA</sequence>
<evidence type="ECO:0000313" key="1">
    <source>
        <dbReference type="EMBL" id="KAI4381406.1"/>
    </source>
</evidence>
<protein>
    <submittedName>
        <fullName evidence="1">Uncharacterized protein</fullName>
    </submittedName>
</protein>